<proteinExistence type="predicted"/>
<keyword evidence="3" id="KW-1185">Reference proteome</keyword>
<feature type="compositionally biased region" description="Acidic residues" evidence="1">
    <location>
        <begin position="43"/>
        <end position="56"/>
    </location>
</feature>
<reference evidence="2 3" key="1">
    <citation type="submission" date="2019-05" db="EMBL/GenBank/DDBJ databases">
        <title>Another draft genome of Portunus trituberculatus and its Hox gene families provides insights of decapod evolution.</title>
        <authorList>
            <person name="Jeong J.-H."/>
            <person name="Song I."/>
            <person name="Kim S."/>
            <person name="Choi T."/>
            <person name="Kim D."/>
            <person name="Ryu S."/>
            <person name="Kim W."/>
        </authorList>
    </citation>
    <scope>NUCLEOTIDE SEQUENCE [LARGE SCALE GENOMIC DNA]</scope>
    <source>
        <tissue evidence="2">Muscle</tissue>
    </source>
</reference>
<organism evidence="2 3">
    <name type="scientific">Portunus trituberculatus</name>
    <name type="common">Swimming crab</name>
    <name type="synonym">Neptunus trituberculatus</name>
    <dbReference type="NCBI Taxonomy" id="210409"/>
    <lineage>
        <taxon>Eukaryota</taxon>
        <taxon>Metazoa</taxon>
        <taxon>Ecdysozoa</taxon>
        <taxon>Arthropoda</taxon>
        <taxon>Crustacea</taxon>
        <taxon>Multicrustacea</taxon>
        <taxon>Malacostraca</taxon>
        <taxon>Eumalacostraca</taxon>
        <taxon>Eucarida</taxon>
        <taxon>Decapoda</taxon>
        <taxon>Pleocyemata</taxon>
        <taxon>Brachyura</taxon>
        <taxon>Eubrachyura</taxon>
        <taxon>Portunoidea</taxon>
        <taxon>Portunidae</taxon>
        <taxon>Portuninae</taxon>
        <taxon>Portunus</taxon>
    </lineage>
</organism>
<sequence>MCGVRRVFSKSSKLRCLGNQRQPGGEGKMSQDSEDVSTGNQTEEYDEPTVESDPEEEPRGENTNRLH</sequence>
<protein>
    <submittedName>
        <fullName evidence="2">Uncharacterized protein</fullName>
    </submittedName>
</protein>
<evidence type="ECO:0000313" key="2">
    <source>
        <dbReference type="EMBL" id="MPC46921.1"/>
    </source>
</evidence>
<name>A0A5B7FHZ5_PORTR</name>
<evidence type="ECO:0000256" key="1">
    <source>
        <dbReference type="SAM" id="MobiDB-lite"/>
    </source>
</evidence>
<dbReference type="EMBL" id="VSRR010007451">
    <property type="protein sequence ID" value="MPC46921.1"/>
    <property type="molecule type" value="Genomic_DNA"/>
</dbReference>
<accession>A0A5B7FHZ5</accession>
<gene>
    <name evidence="2" type="ORF">E2C01_040652</name>
</gene>
<comment type="caution">
    <text evidence="2">The sequence shown here is derived from an EMBL/GenBank/DDBJ whole genome shotgun (WGS) entry which is preliminary data.</text>
</comment>
<dbReference type="AlphaFoldDB" id="A0A5B7FHZ5"/>
<feature type="region of interest" description="Disordered" evidence="1">
    <location>
        <begin position="14"/>
        <end position="67"/>
    </location>
</feature>
<dbReference type="Proteomes" id="UP000324222">
    <property type="component" value="Unassembled WGS sequence"/>
</dbReference>
<evidence type="ECO:0000313" key="3">
    <source>
        <dbReference type="Proteomes" id="UP000324222"/>
    </source>
</evidence>
<feature type="compositionally biased region" description="Basic and acidic residues" evidence="1">
    <location>
        <begin position="57"/>
        <end position="67"/>
    </location>
</feature>